<dbReference type="Proteomes" id="UP000887580">
    <property type="component" value="Unplaced"/>
</dbReference>
<organism evidence="1 2">
    <name type="scientific">Panagrolaimus sp. PS1159</name>
    <dbReference type="NCBI Taxonomy" id="55785"/>
    <lineage>
        <taxon>Eukaryota</taxon>
        <taxon>Metazoa</taxon>
        <taxon>Ecdysozoa</taxon>
        <taxon>Nematoda</taxon>
        <taxon>Chromadorea</taxon>
        <taxon>Rhabditida</taxon>
        <taxon>Tylenchina</taxon>
        <taxon>Panagrolaimomorpha</taxon>
        <taxon>Panagrolaimoidea</taxon>
        <taxon>Panagrolaimidae</taxon>
        <taxon>Panagrolaimus</taxon>
    </lineage>
</organism>
<dbReference type="WBParaSite" id="PS1159_v2.g2665.t1">
    <property type="protein sequence ID" value="PS1159_v2.g2665.t1"/>
    <property type="gene ID" value="PS1159_v2.g2665"/>
</dbReference>
<evidence type="ECO:0000313" key="1">
    <source>
        <dbReference type="Proteomes" id="UP000887580"/>
    </source>
</evidence>
<proteinExistence type="predicted"/>
<reference evidence="2" key="1">
    <citation type="submission" date="2022-11" db="UniProtKB">
        <authorList>
            <consortium name="WormBaseParasite"/>
        </authorList>
    </citation>
    <scope>IDENTIFICATION</scope>
</reference>
<protein>
    <submittedName>
        <fullName evidence="2">Atos-like conserved domain-containing protein</fullName>
    </submittedName>
</protein>
<name>A0AC35G8A4_9BILA</name>
<sequence length="354" mass="39621">MSSASKFRAKFTSNDTDSSSSDSEYVGVKNSTIYGSSQSNNALLCNFEESALNGRLKPISSIDEFKLQLDFFIFVEERFCAYIYNFSVVSGNFSVPHTIIPVTTYFFDVSDDKAPPLYLGHCSFKDSPFGRKAIHIPKKCIVQATLFNPHGSVVRIDIPDIPPHSKTFIRQRTCATAVNDDKISLSNFKLSILRYFINLRLATDRSGKLYLHTNIRLLFSNDHTDIMNLNASEQQQQQNYSNKRGTLFSSSGKSHNNGGSESFGCDNINVPGGILTSDEAFRAHNIRVQVTNGESVLSGVVHDIYGIYKKINDPTKNVIALNEGEATVFASMPLHSHFLQLQLDYQRWLDVNII</sequence>
<evidence type="ECO:0000313" key="2">
    <source>
        <dbReference type="WBParaSite" id="PS1159_v2.g2665.t1"/>
    </source>
</evidence>
<accession>A0AC35G8A4</accession>